<accession>A0A835PJG6</accession>
<evidence type="ECO:0000313" key="3">
    <source>
        <dbReference type="Proteomes" id="UP000636800"/>
    </source>
</evidence>
<protein>
    <submittedName>
        <fullName evidence="2">Uncharacterized protein</fullName>
    </submittedName>
</protein>
<proteinExistence type="predicted"/>
<evidence type="ECO:0000256" key="1">
    <source>
        <dbReference type="SAM" id="MobiDB-lite"/>
    </source>
</evidence>
<evidence type="ECO:0000313" key="2">
    <source>
        <dbReference type="EMBL" id="KAG0455046.1"/>
    </source>
</evidence>
<keyword evidence="3" id="KW-1185">Reference proteome</keyword>
<dbReference type="OrthoDB" id="1683831at2759"/>
<reference evidence="2 3" key="1">
    <citation type="journal article" date="2020" name="Nat. Food">
        <title>A phased Vanilla planifolia genome enables genetic improvement of flavour and production.</title>
        <authorList>
            <person name="Hasing T."/>
            <person name="Tang H."/>
            <person name="Brym M."/>
            <person name="Khazi F."/>
            <person name="Huang T."/>
            <person name="Chambers A.H."/>
        </authorList>
    </citation>
    <scope>NUCLEOTIDE SEQUENCE [LARGE SCALE GENOMIC DNA]</scope>
    <source>
        <tissue evidence="2">Leaf</tissue>
    </source>
</reference>
<dbReference type="Proteomes" id="UP000636800">
    <property type="component" value="Chromosome 13"/>
</dbReference>
<comment type="caution">
    <text evidence="2">The sequence shown here is derived from an EMBL/GenBank/DDBJ whole genome shotgun (WGS) entry which is preliminary data.</text>
</comment>
<sequence>MSTLSSAQKGLAHQRKQRANYSGEFSSIGRSSDLQHGDASLELGDVLQLPHPRPLRRSPIRQYSDELKQKKKMRIGASKPVQSRKGRAFFTLLGSTTVTGAAATSLKLCPSKWSRAAGVGLGPCLSSALMLLLLSSDGVEGAADGCDRIASLVSIDASCSSSRRSRKSREEDGEAWFGAWKKATSGVAGSAVGDAMDRREVQEFVVDGGEGGTGKEGGHGRGAGEGGRPAARGERHVQSGNFWWKMSHLNRCL</sequence>
<feature type="compositionally biased region" description="Gly residues" evidence="1">
    <location>
        <begin position="208"/>
        <end position="227"/>
    </location>
</feature>
<feature type="compositionally biased region" description="Polar residues" evidence="1">
    <location>
        <begin position="19"/>
        <end position="34"/>
    </location>
</feature>
<dbReference type="EMBL" id="JADCNL010000013">
    <property type="protein sequence ID" value="KAG0455046.1"/>
    <property type="molecule type" value="Genomic_DNA"/>
</dbReference>
<organism evidence="2 3">
    <name type="scientific">Vanilla planifolia</name>
    <name type="common">Vanilla</name>
    <dbReference type="NCBI Taxonomy" id="51239"/>
    <lineage>
        <taxon>Eukaryota</taxon>
        <taxon>Viridiplantae</taxon>
        <taxon>Streptophyta</taxon>
        <taxon>Embryophyta</taxon>
        <taxon>Tracheophyta</taxon>
        <taxon>Spermatophyta</taxon>
        <taxon>Magnoliopsida</taxon>
        <taxon>Liliopsida</taxon>
        <taxon>Asparagales</taxon>
        <taxon>Orchidaceae</taxon>
        <taxon>Vanilloideae</taxon>
        <taxon>Vanilleae</taxon>
        <taxon>Vanilla</taxon>
    </lineage>
</organism>
<name>A0A835PJG6_VANPL</name>
<gene>
    <name evidence="2" type="ORF">HPP92_024338</name>
</gene>
<dbReference type="AlphaFoldDB" id="A0A835PJG6"/>
<feature type="region of interest" description="Disordered" evidence="1">
    <location>
        <begin position="1"/>
        <end position="78"/>
    </location>
</feature>
<feature type="region of interest" description="Disordered" evidence="1">
    <location>
        <begin position="207"/>
        <end position="234"/>
    </location>
</feature>